<name>A0AAN8W5C1_9MAGN</name>
<evidence type="ECO:0000256" key="4">
    <source>
        <dbReference type="ARBA" id="ARBA00022525"/>
    </source>
</evidence>
<organism evidence="7 8">
    <name type="scientific">Dillenia turbinata</name>
    <dbReference type="NCBI Taxonomy" id="194707"/>
    <lineage>
        <taxon>Eukaryota</taxon>
        <taxon>Viridiplantae</taxon>
        <taxon>Streptophyta</taxon>
        <taxon>Embryophyta</taxon>
        <taxon>Tracheophyta</taxon>
        <taxon>Spermatophyta</taxon>
        <taxon>Magnoliopsida</taxon>
        <taxon>eudicotyledons</taxon>
        <taxon>Gunneridae</taxon>
        <taxon>Pentapetalae</taxon>
        <taxon>Dilleniales</taxon>
        <taxon>Dilleniaceae</taxon>
        <taxon>Dillenia</taxon>
    </lineage>
</organism>
<keyword evidence="5" id="KW-0732">Signal</keyword>
<comment type="subcellular location">
    <subcellularLocation>
        <location evidence="1 6">Secreted</location>
    </subcellularLocation>
</comment>
<comment type="caution">
    <text evidence="7">The sequence shown here is derived from an EMBL/GenBank/DDBJ whole genome shotgun (WGS) entry which is preliminary data.</text>
</comment>
<evidence type="ECO:0000256" key="5">
    <source>
        <dbReference type="ARBA" id="ARBA00022729"/>
    </source>
</evidence>
<protein>
    <recommendedName>
        <fullName evidence="6">S-protein homolog</fullName>
    </recommendedName>
</protein>
<evidence type="ECO:0000256" key="6">
    <source>
        <dbReference type="RuleBase" id="RU367044"/>
    </source>
</evidence>
<dbReference type="PANTHER" id="PTHR31232">
    <property type="match status" value="1"/>
</dbReference>
<dbReference type="GO" id="GO:0060320">
    <property type="term" value="P:rejection of self pollen"/>
    <property type="evidence" value="ECO:0007669"/>
    <property type="project" value="UniProtKB-KW"/>
</dbReference>
<evidence type="ECO:0000256" key="3">
    <source>
        <dbReference type="ARBA" id="ARBA00022471"/>
    </source>
</evidence>
<dbReference type="EMBL" id="JBAMMX010000004">
    <property type="protein sequence ID" value="KAK6941591.1"/>
    <property type="molecule type" value="Genomic_DNA"/>
</dbReference>
<dbReference type="Pfam" id="PF05938">
    <property type="entry name" value="Self-incomp_S1"/>
    <property type="match status" value="1"/>
</dbReference>
<keyword evidence="8" id="KW-1185">Reference proteome</keyword>
<accession>A0AAN8W5C1</accession>
<sequence length="119" mass="13418">MEEPGWTYPGDGGRGGRLEVMRVVDSSPLTVVMGGCPSQAGVFEQTHVQIQNGLDEGVELSVHCKSKNDDLGFHDLPFQADHTFSFRPNFWGTTLFYCSFKWGSEFKHFKWGSEFCSFK</sequence>
<proteinExistence type="inferred from homology"/>
<dbReference type="AlphaFoldDB" id="A0AAN8W5C1"/>
<dbReference type="GO" id="GO:0005576">
    <property type="term" value="C:extracellular region"/>
    <property type="evidence" value="ECO:0007669"/>
    <property type="project" value="UniProtKB-SubCell"/>
</dbReference>
<evidence type="ECO:0000256" key="2">
    <source>
        <dbReference type="ARBA" id="ARBA00005581"/>
    </source>
</evidence>
<comment type="similarity">
    <text evidence="2 6">Belongs to the plant self-incompatibility (S1) protein family.</text>
</comment>
<dbReference type="InterPro" id="IPR010264">
    <property type="entry name" value="Self-incomp_S1"/>
</dbReference>
<evidence type="ECO:0000313" key="8">
    <source>
        <dbReference type="Proteomes" id="UP001370490"/>
    </source>
</evidence>
<reference evidence="7 8" key="1">
    <citation type="submission" date="2023-12" db="EMBL/GenBank/DDBJ databases">
        <title>A high-quality genome assembly for Dillenia turbinata (Dilleniales).</title>
        <authorList>
            <person name="Chanderbali A."/>
        </authorList>
    </citation>
    <scope>NUCLEOTIDE SEQUENCE [LARGE SCALE GENOMIC DNA]</scope>
    <source>
        <strain evidence="7">LSX21</strain>
        <tissue evidence="7">Leaf</tissue>
    </source>
</reference>
<keyword evidence="4 6" id="KW-0964">Secreted</keyword>
<dbReference type="PANTHER" id="PTHR31232:SF149">
    <property type="entry name" value="S-PROTEIN HOMOLOG"/>
    <property type="match status" value="1"/>
</dbReference>
<keyword evidence="3 6" id="KW-0713">Self-incompatibility</keyword>
<dbReference type="Proteomes" id="UP001370490">
    <property type="component" value="Unassembled WGS sequence"/>
</dbReference>
<evidence type="ECO:0000256" key="1">
    <source>
        <dbReference type="ARBA" id="ARBA00004613"/>
    </source>
</evidence>
<evidence type="ECO:0000313" key="7">
    <source>
        <dbReference type="EMBL" id="KAK6941591.1"/>
    </source>
</evidence>
<gene>
    <name evidence="7" type="ORF">RJ641_026968</name>
</gene>